<dbReference type="PANTHER" id="PTHR43233:SF1">
    <property type="entry name" value="FAMILY N-ACETYLTRANSFERASE, PUTATIVE (AFU_ORTHOLOGUE AFUA_6G03350)-RELATED"/>
    <property type="match status" value="1"/>
</dbReference>
<dbReference type="KEGG" id="mdb:OVN18_10780"/>
<keyword evidence="3" id="KW-1185">Reference proteome</keyword>
<dbReference type="CDD" id="cd04301">
    <property type="entry name" value="NAT_SF"/>
    <property type="match status" value="1"/>
</dbReference>
<organism evidence="2 3">
    <name type="scientific">Microcella daejeonensis</name>
    <dbReference type="NCBI Taxonomy" id="2994971"/>
    <lineage>
        <taxon>Bacteria</taxon>
        <taxon>Bacillati</taxon>
        <taxon>Actinomycetota</taxon>
        <taxon>Actinomycetes</taxon>
        <taxon>Micrococcales</taxon>
        <taxon>Microbacteriaceae</taxon>
        <taxon>Microcella</taxon>
    </lineage>
</organism>
<name>A0A9E8MN71_9MICO</name>
<reference evidence="2" key="1">
    <citation type="submission" date="2022-11" db="EMBL/GenBank/DDBJ databases">
        <title>Description of Microcella daejonensis nov. sp, isolated from riverside soil.</title>
        <authorList>
            <person name="Molina K.M."/>
            <person name="Kim S.B."/>
        </authorList>
    </citation>
    <scope>NUCLEOTIDE SEQUENCE</scope>
    <source>
        <strain evidence="2">MMS21-STM12</strain>
    </source>
</reference>
<dbReference type="Gene3D" id="3.40.630.30">
    <property type="match status" value="1"/>
</dbReference>
<evidence type="ECO:0000313" key="3">
    <source>
        <dbReference type="Proteomes" id="UP001164706"/>
    </source>
</evidence>
<dbReference type="Proteomes" id="UP001164706">
    <property type="component" value="Chromosome"/>
</dbReference>
<dbReference type="InterPro" id="IPR016181">
    <property type="entry name" value="Acyl_CoA_acyltransferase"/>
</dbReference>
<dbReference type="PROSITE" id="PS51186">
    <property type="entry name" value="GNAT"/>
    <property type="match status" value="1"/>
</dbReference>
<accession>A0A9E8MN71</accession>
<dbReference type="EMBL" id="CP113089">
    <property type="protein sequence ID" value="WAB82770.1"/>
    <property type="molecule type" value="Genomic_DNA"/>
</dbReference>
<dbReference type="RefSeq" id="WP_267783013.1">
    <property type="nucleotide sequence ID" value="NZ_CP113089.1"/>
</dbReference>
<protein>
    <submittedName>
        <fullName evidence="2">GNAT family N-acetyltransferase</fullName>
    </submittedName>
</protein>
<feature type="domain" description="N-acetyltransferase" evidence="1">
    <location>
        <begin position="16"/>
        <end position="148"/>
    </location>
</feature>
<evidence type="ECO:0000259" key="1">
    <source>
        <dbReference type="PROSITE" id="PS51186"/>
    </source>
</evidence>
<dbReference type="AlphaFoldDB" id="A0A9E8MN71"/>
<dbReference type="GO" id="GO:0016747">
    <property type="term" value="F:acyltransferase activity, transferring groups other than amino-acyl groups"/>
    <property type="evidence" value="ECO:0007669"/>
    <property type="project" value="InterPro"/>
</dbReference>
<dbReference type="PANTHER" id="PTHR43233">
    <property type="entry name" value="FAMILY N-ACETYLTRANSFERASE, PUTATIVE (AFU_ORTHOLOGUE AFUA_6G03350)-RELATED"/>
    <property type="match status" value="1"/>
</dbReference>
<evidence type="ECO:0000313" key="2">
    <source>
        <dbReference type="EMBL" id="WAB82770.1"/>
    </source>
</evidence>
<dbReference type="InterPro" id="IPR000182">
    <property type="entry name" value="GNAT_dom"/>
</dbReference>
<dbReference type="InterPro" id="IPR053144">
    <property type="entry name" value="Acetyltransferase_Butenolide"/>
</dbReference>
<proteinExistence type="predicted"/>
<sequence>MADTETAEAAEGSARLLDRVATVEEFHALAAAVGWLDHFHWPTIDEALDASILGAVALDADGGAIGMARMLGDGRQYLMIHDVIVHPEHQGEGIAEALVDRLLSRAAEHAAAPVWVGLFASPEAEHLYEQAGFGSEDMRGMWREVGPR</sequence>
<dbReference type="SUPFAM" id="SSF55729">
    <property type="entry name" value="Acyl-CoA N-acyltransferases (Nat)"/>
    <property type="match status" value="1"/>
</dbReference>
<gene>
    <name evidence="2" type="ORF">OVN18_10780</name>
</gene>
<dbReference type="Pfam" id="PF00583">
    <property type="entry name" value="Acetyltransf_1"/>
    <property type="match status" value="1"/>
</dbReference>